<dbReference type="Pfam" id="PF13420">
    <property type="entry name" value="Acetyltransf_4"/>
    <property type="match status" value="1"/>
</dbReference>
<dbReference type="Proteomes" id="UP000663570">
    <property type="component" value="Chromosome"/>
</dbReference>
<evidence type="ECO:0000313" key="5">
    <source>
        <dbReference type="Proteomes" id="UP000663570"/>
    </source>
</evidence>
<dbReference type="InterPro" id="IPR016181">
    <property type="entry name" value="Acyl_CoA_acyltransferase"/>
</dbReference>
<dbReference type="RefSeq" id="WP_206254225.1">
    <property type="nucleotide sequence ID" value="NZ_CP071060.1"/>
</dbReference>
<protein>
    <submittedName>
        <fullName evidence="4">N-acetyltransferase</fullName>
    </submittedName>
</protein>
<evidence type="ECO:0000259" key="3">
    <source>
        <dbReference type="PROSITE" id="PS51186"/>
    </source>
</evidence>
<proteinExistence type="predicted"/>
<dbReference type="NCBIfam" id="NF040504">
    <property type="entry name" value="resist_ArsN1b"/>
    <property type="match status" value="1"/>
</dbReference>
<dbReference type="PANTHER" id="PTHR43072:SF23">
    <property type="entry name" value="UPF0039 PROTEIN C11D3.02C"/>
    <property type="match status" value="1"/>
</dbReference>
<dbReference type="PANTHER" id="PTHR43072">
    <property type="entry name" value="N-ACETYLTRANSFERASE"/>
    <property type="match status" value="1"/>
</dbReference>
<dbReference type="InterPro" id="IPR000182">
    <property type="entry name" value="GNAT_dom"/>
</dbReference>
<keyword evidence="2" id="KW-0012">Acyltransferase</keyword>
<dbReference type="Gene3D" id="3.40.630.30">
    <property type="match status" value="1"/>
</dbReference>
<name>A0ABX7M495_9RHOO</name>
<evidence type="ECO:0000256" key="2">
    <source>
        <dbReference type="ARBA" id="ARBA00023315"/>
    </source>
</evidence>
<organism evidence="4 5">
    <name type="scientific">Niveibacterium microcysteis</name>
    <dbReference type="NCBI Taxonomy" id="2811415"/>
    <lineage>
        <taxon>Bacteria</taxon>
        <taxon>Pseudomonadati</taxon>
        <taxon>Pseudomonadota</taxon>
        <taxon>Betaproteobacteria</taxon>
        <taxon>Rhodocyclales</taxon>
        <taxon>Rhodocyclaceae</taxon>
        <taxon>Niveibacterium</taxon>
    </lineage>
</organism>
<keyword evidence="1" id="KW-0808">Transferase</keyword>
<reference evidence="4 5" key="1">
    <citation type="submission" date="2021-02" db="EMBL/GenBank/DDBJ databases">
        <title>Niveibacterium changnyeongensis HC41.</title>
        <authorList>
            <person name="Kang M."/>
        </authorList>
    </citation>
    <scope>NUCLEOTIDE SEQUENCE [LARGE SCALE GENOMIC DNA]</scope>
    <source>
        <strain evidence="4 5">HC41</strain>
    </source>
</reference>
<keyword evidence="5" id="KW-1185">Reference proteome</keyword>
<evidence type="ECO:0000313" key="4">
    <source>
        <dbReference type="EMBL" id="QSI76569.1"/>
    </source>
</evidence>
<accession>A0ABX7M495</accession>
<dbReference type="PROSITE" id="PS51186">
    <property type="entry name" value="GNAT"/>
    <property type="match status" value="1"/>
</dbReference>
<gene>
    <name evidence="4" type="ORF">JY500_19245</name>
</gene>
<dbReference type="EMBL" id="CP071060">
    <property type="protein sequence ID" value="QSI76569.1"/>
    <property type="molecule type" value="Genomic_DNA"/>
</dbReference>
<dbReference type="SUPFAM" id="SSF55729">
    <property type="entry name" value="Acyl-CoA N-acyltransferases (Nat)"/>
    <property type="match status" value="1"/>
</dbReference>
<evidence type="ECO:0000256" key="1">
    <source>
        <dbReference type="ARBA" id="ARBA00022679"/>
    </source>
</evidence>
<sequence length="188" mass="21207">MKIRVATPDDAGEILAIYRPFVEHSHTSFELVAPSLTEMQNRIRDTLPRLPWLVGVDPQGAVCGYVYASRHRERAAYQWAVDTTAYVREDMRRTGVGRNLYAALFEQLMALGYYQAFAGIALPNAASVRLHEAIGFESVGVYRKVGFKLGNWHDVGWWQKSLLQAQGEPQALREFNATLRNTAKLIVP</sequence>
<feature type="domain" description="N-acetyltransferase" evidence="3">
    <location>
        <begin position="1"/>
        <end position="163"/>
    </location>
</feature>